<dbReference type="AlphaFoldDB" id="A0AA35VCG8"/>
<proteinExistence type="predicted"/>
<evidence type="ECO:0000313" key="2">
    <source>
        <dbReference type="Proteomes" id="UP001177003"/>
    </source>
</evidence>
<dbReference type="EMBL" id="OX465078">
    <property type="protein sequence ID" value="CAI9271026.1"/>
    <property type="molecule type" value="Genomic_DNA"/>
</dbReference>
<dbReference type="Gene3D" id="3.40.395.10">
    <property type="entry name" value="Adenoviral Proteinase, Chain A"/>
    <property type="match status" value="1"/>
</dbReference>
<sequence length="118" mass="13636">MDTFSLNLYKNFQSFGAVKLIDFVRFEELIDHILLDIGYWNHMDLPVQKASITVTDVMDVPQQEEMFGECGVFMLIYMKQLVSGQPIDISTKPVIAATQFRSRMSIIYYESSRKAILN</sequence>
<organism evidence="1 2">
    <name type="scientific">Lactuca saligna</name>
    <name type="common">Willowleaf lettuce</name>
    <dbReference type="NCBI Taxonomy" id="75948"/>
    <lineage>
        <taxon>Eukaryota</taxon>
        <taxon>Viridiplantae</taxon>
        <taxon>Streptophyta</taxon>
        <taxon>Embryophyta</taxon>
        <taxon>Tracheophyta</taxon>
        <taxon>Spermatophyta</taxon>
        <taxon>Magnoliopsida</taxon>
        <taxon>eudicotyledons</taxon>
        <taxon>Gunneridae</taxon>
        <taxon>Pentapetalae</taxon>
        <taxon>asterids</taxon>
        <taxon>campanulids</taxon>
        <taxon>Asterales</taxon>
        <taxon>Asteraceae</taxon>
        <taxon>Cichorioideae</taxon>
        <taxon>Cichorieae</taxon>
        <taxon>Lactucinae</taxon>
        <taxon>Lactuca</taxon>
    </lineage>
</organism>
<dbReference type="SUPFAM" id="SSF54001">
    <property type="entry name" value="Cysteine proteinases"/>
    <property type="match status" value="1"/>
</dbReference>
<accession>A0AA35VCG8</accession>
<gene>
    <name evidence="1" type="ORF">LSALG_LOCUS11310</name>
</gene>
<dbReference type="Proteomes" id="UP001177003">
    <property type="component" value="Chromosome 2"/>
</dbReference>
<keyword evidence="2" id="KW-1185">Reference proteome</keyword>
<evidence type="ECO:0008006" key="3">
    <source>
        <dbReference type="Google" id="ProtNLM"/>
    </source>
</evidence>
<dbReference type="InterPro" id="IPR038765">
    <property type="entry name" value="Papain-like_cys_pep_sf"/>
</dbReference>
<protein>
    <recommendedName>
        <fullName evidence="3">Ubiquitin-like protease family profile domain-containing protein</fullName>
    </recommendedName>
</protein>
<name>A0AA35VCG8_LACSI</name>
<reference evidence="1" key="1">
    <citation type="submission" date="2023-04" db="EMBL/GenBank/DDBJ databases">
        <authorList>
            <person name="Vijverberg K."/>
            <person name="Xiong W."/>
            <person name="Schranz E."/>
        </authorList>
    </citation>
    <scope>NUCLEOTIDE SEQUENCE</scope>
</reference>
<evidence type="ECO:0000313" key="1">
    <source>
        <dbReference type="EMBL" id="CAI9271026.1"/>
    </source>
</evidence>